<evidence type="ECO:0000313" key="1">
    <source>
        <dbReference type="EMBL" id="EXF95774.1"/>
    </source>
</evidence>
<proteinExistence type="predicted"/>
<organism evidence="1 2">
    <name type="scientific">Pseudomonas fluorescens HK44</name>
    <dbReference type="NCBI Taxonomy" id="1042209"/>
    <lineage>
        <taxon>Bacteria</taxon>
        <taxon>Pseudomonadati</taxon>
        <taxon>Pseudomonadota</taxon>
        <taxon>Gammaproteobacteria</taxon>
        <taxon>Pseudomonadales</taxon>
        <taxon>Pseudomonadaceae</taxon>
        <taxon>Pseudomonas</taxon>
    </lineage>
</organism>
<dbReference type="HOGENOM" id="CLU_194443_1_0_6"/>
<dbReference type="Pfam" id="PF15943">
    <property type="entry name" value="YdaS_toxin"/>
    <property type="match status" value="1"/>
</dbReference>
<name>A0A010S5C1_PSEFL</name>
<comment type="caution">
    <text evidence="1">The sequence shown here is derived from an EMBL/GenBank/DDBJ whole genome shotgun (WGS) entry which is preliminary data.</text>
</comment>
<dbReference type="eggNOG" id="ENOG5033MKV">
    <property type="taxonomic scope" value="Bacteria"/>
</dbReference>
<accession>A0A010S5C1</accession>
<dbReference type="RefSeq" id="WP_019689910.1">
    <property type="nucleotide sequence ID" value="NZ_AFOY02000004.1"/>
</dbReference>
<gene>
    <name evidence="1" type="ORF">HK44_020470</name>
</gene>
<dbReference type="OrthoDB" id="7007021at2"/>
<dbReference type="AlphaFoldDB" id="A0A010S5C1"/>
<dbReference type="Proteomes" id="UP000022611">
    <property type="component" value="Unassembled WGS sequence"/>
</dbReference>
<dbReference type="GO" id="GO:0003677">
    <property type="term" value="F:DNA binding"/>
    <property type="evidence" value="ECO:0007669"/>
    <property type="project" value="InterPro"/>
</dbReference>
<dbReference type="EMBL" id="AFOY02000004">
    <property type="protein sequence ID" value="EXF95774.1"/>
    <property type="molecule type" value="Genomic_DNA"/>
</dbReference>
<sequence>MNNSFEKLVDHFGSQMATAAALGVKQGTVSGWVRGLHGCTAEVAMRAEIATAGAIKARDLRPSIPVLAA</sequence>
<dbReference type="InterPro" id="IPR010982">
    <property type="entry name" value="Lambda_DNA-bd_dom_sf"/>
</dbReference>
<dbReference type="PATRIC" id="fig|1042209.11.peg.618"/>
<protein>
    <submittedName>
        <fullName evidence="1">Regulatory protein</fullName>
    </submittedName>
</protein>
<dbReference type="Gene3D" id="1.10.260.40">
    <property type="entry name" value="lambda repressor-like DNA-binding domains"/>
    <property type="match status" value="1"/>
</dbReference>
<dbReference type="InterPro" id="IPR031856">
    <property type="entry name" value="YdaS_toxin-like"/>
</dbReference>
<dbReference type="SUPFAM" id="SSF47413">
    <property type="entry name" value="lambda repressor-like DNA-binding domains"/>
    <property type="match status" value="1"/>
</dbReference>
<reference evidence="1 2" key="1">
    <citation type="journal article" date="2011" name="J. Bacteriol.">
        <title>Draft genome sequence of the polycyclic aromatic hydrocarbon-degrading, genetically engineered bioluminescent bioreporter Pseudomonas fluorescens HK44.</title>
        <authorList>
            <person name="Chauhan A."/>
            <person name="Layton A.C."/>
            <person name="Williams D.E."/>
            <person name="Smartt A.E."/>
            <person name="Ripp S."/>
            <person name="Karpinets T.V."/>
            <person name="Brown S.D."/>
            <person name="Sayler G.S."/>
        </authorList>
    </citation>
    <scope>NUCLEOTIDE SEQUENCE [LARGE SCALE GENOMIC DNA]</scope>
    <source>
        <strain evidence="1 2">HK44</strain>
    </source>
</reference>
<evidence type="ECO:0000313" key="2">
    <source>
        <dbReference type="Proteomes" id="UP000022611"/>
    </source>
</evidence>